<dbReference type="NCBIfam" id="TIGR01803">
    <property type="entry name" value="CM-like"/>
    <property type="match status" value="1"/>
</dbReference>
<dbReference type="SUPFAM" id="SSF48600">
    <property type="entry name" value="Chorismate mutase II"/>
    <property type="match status" value="1"/>
</dbReference>
<accession>A0A919NEE7</accession>
<dbReference type="PROSITE" id="PS51168">
    <property type="entry name" value="CHORISMATE_MUT_2"/>
    <property type="match status" value="1"/>
</dbReference>
<dbReference type="EMBL" id="BOMW01000082">
    <property type="protein sequence ID" value="GIF09361.1"/>
    <property type="molecule type" value="Genomic_DNA"/>
</dbReference>
<evidence type="ECO:0000313" key="3">
    <source>
        <dbReference type="EMBL" id="GIF09361.1"/>
    </source>
</evidence>
<dbReference type="GO" id="GO:0004106">
    <property type="term" value="F:chorismate mutase activity"/>
    <property type="evidence" value="ECO:0007669"/>
    <property type="project" value="InterPro"/>
</dbReference>
<dbReference type="AlphaFoldDB" id="A0A919NEE7"/>
<dbReference type="GO" id="GO:0016835">
    <property type="term" value="F:carbon-oxygen lyase activity"/>
    <property type="evidence" value="ECO:0007669"/>
    <property type="project" value="InterPro"/>
</dbReference>
<dbReference type="InterPro" id="IPR051331">
    <property type="entry name" value="Chorismate_mutase-related"/>
</dbReference>
<comment type="caution">
    <text evidence="3">The sequence shown here is derived from an EMBL/GenBank/DDBJ whole genome shotgun (WGS) entry which is preliminary data.</text>
</comment>
<evidence type="ECO:0000313" key="4">
    <source>
        <dbReference type="Proteomes" id="UP000629619"/>
    </source>
</evidence>
<organism evidence="3 4">
    <name type="scientific">Actinoplanes siamensis</name>
    <dbReference type="NCBI Taxonomy" id="1223317"/>
    <lineage>
        <taxon>Bacteria</taxon>
        <taxon>Bacillati</taxon>
        <taxon>Actinomycetota</taxon>
        <taxon>Actinomycetes</taxon>
        <taxon>Micromonosporales</taxon>
        <taxon>Micromonosporaceae</taxon>
        <taxon>Actinoplanes</taxon>
    </lineage>
</organism>
<dbReference type="PANTHER" id="PTHR38041">
    <property type="entry name" value="CHORISMATE MUTASE"/>
    <property type="match status" value="1"/>
</dbReference>
<keyword evidence="4" id="KW-1185">Reference proteome</keyword>
<dbReference type="Gene3D" id="1.20.59.10">
    <property type="entry name" value="Chorismate mutase"/>
    <property type="match status" value="1"/>
</dbReference>
<sequence>MTGAPDLAQLRVELDELDAELRDVLRRRLHQCVRIGRYKQENDISVMQPDRVSAVREGAAAYAAAHGLDPDFLRQLYDLIIAEACRLEDQLMAETGAPRS</sequence>
<dbReference type="PANTHER" id="PTHR38041:SF1">
    <property type="entry name" value="CHORISMATE MUTASE"/>
    <property type="match status" value="1"/>
</dbReference>
<name>A0A919NEE7_9ACTN</name>
<dbReference type="RefSeq" id="WP_203684668.1">
    <property type="nucleotide sequence ID" value="NZ_BOMW01000082.1"/>
</dbReference>
<dbReference type="GO" id="GO:0046417">
    <property type="term" value="P:chorismate metabolic process"/>
    <property type="evidence" value="ECO:0007669"/>
    <property type="project" value="InterPro"/>
</dbReference>
<dbReference type="GO" id="GO:0009697">
    <property type="term" value="P:salicylic acid biosynthetic process"/>
    <property type="evidence" value="ECO:0007669"/>
    <property type="project" value="InterPro"/>
</dbReference>
<dbReference type="Pfam" id="PF01817">
    <property type="entry name" value="CM_2"/>
    <property type="match status" value="1"/>
</dbReference>
<keyword evidence="1" id="KW-0413">Isomerase</keyword>
<feature type="domain" description="Chorismate mutase" evidence="2">
    <location>
        <begin position="1"/>
        <end position="92"/>
    </location>
</feature>
<dbReference type="InterPro" id="IPR008241">
    <property type="entry name" value="Isochorismate_pyruvate-lyase"/>
</dbReference>
<dbReference type="Proteomes" id="UP000629619">
    <property type="component" value="Unassembled WGS sequence"/>
</dbReference>
<evidence type="ECO:0000256" key="1">
    <source>
        <dbReference type="ARBA" id="ARBA00023235"/>
    </source>
</evidence>
<protein>
    <recommendedName>
        <fullName evidence="2">Chorismate mutase domain-containing protein</fullName>
    </recommendedName>
</protein>
<reference evidence="3" key="1">
    <citation type="submission" date="2021-01" db="EMBL/GenBank/DDBJ databases">
        <title>Whole genome shotgun sequence of Actinoplanes siamensis NBRC 109076.</title>
        <authorList>
            <person name="Komaki H."/>
            <person name="Tamura T."/>
        </authorList>
    </citation>
    <scope>NUCLEOTIDE SEQUENCE</scope>
    <source>
        <strain evidence="3">NBRC 109076</strain>
    </source>
</reference>
<proteinExistence type="predicted"/>
<gene>
    <name evidence="3" type="ORF">Asi03nite_68990</name>
</gene>
<dbReference type="InterPro" id="IPR036979">
    <property type="entry name" value="CM_dom_sf"/>
</dbReference>
<dbReference type="InterPro" id="IPR036263">
    <property type="entry name" value="Chorismate_II_sf"/>
</dbReference>
<evidence type="ECO:0000259" key="2">
    <source>
        <dbReference type="PROSITE" id="PS51168"/>
    </source>
</evidence>
<dbReference type="InterPro" id="IPR002701">
    <property type="entry name" value="CM_II_prokaryot"/>
</dbReference>
<dbReference type="SMART" id="SM00830">
    <property type="entry name" value="CM_2"/>
    <property type="match status" value="1"/>
</dbReference>